<keyword evidence="1" id="KW-0732">Signal</keyword>
<protein>
    <recommendedName>
        <fullName evidence="3">Secreted protein</fullName>
    </recommendedName>
</protein>
<accession>A0A7C2NYS7</accession>
<sequence>MVKSLLILMLVATQLLSGSSGSVYLCVKSDGTCCCLDSGPVSCNCCHDHGELPQALADSGCDNVACHCHDRDGVRQAEQSAALVDDGCGCTHIPLIVAVEQPARIVRTALATDVERLAQLVAWLPALHVGDDVPVLWPPTTGSQPTGVPDFALTVISTVVIRC</sequence>
<comment type="caution">
    <text evidence="2">The sequence shown here is derived from an EMBL/GenBank/DDBJ whole genome shotgun (WGS) entry which is preliminary data.</text>
</comment>
<reference evidence="2" key="1">
    <citation type="journal article" date="2020" name="mSystems">
        <title>Genome- and Community-Level Interaction Insights into Carbon Utilization and Element Cycling Functions of Hydrothermarchaeota in Hydrothermal Sediment.</title>
        <authorList>
            <person name="Zhou Z."/>
            <person name="Liu Y."/>
            <person name="Xu W."/>
            <person name="Pan J."/>
            <person name="Luo Z.H."/>
            <person name="Li M."/>
        </authorList>
    </citation>
    <scope>NUCLEOTIDE SEQUENCE [LARGE SCALE GENOMIC DNA]</scope>
    <source>
        <strain evidence="2">SpSt-339</strain>
    </source>
</reference>
<evidence type="ECO:0000313" key="2">
    <source>
        <dbReference type="EMBL" id="HEN16850.1"/>
    </source>
</evidence>
<organism evidence="2">
    <name type="scientific">Schlesneria paludicola</name>
    <dbReference type="NCBI Taxonomy" id="360056"/>
    <lineage>
        <taxon>Bacteria</taxon>
        <taxon>Pseudomonadati</taxon>
        <taxon>Planctomycetota</taxon>
        <taxon>Planctomycetia</taxon>
        <taxon>Planctomycetales</taxon>
        <taxon>Planctomycetaceae</taxon>
        <taxon>Schlesneria</taxon>
    </lineage>
</organism>
<feature type="chain" id="PRO_5028019660" description="Secreted protein" evidence="1">
    <location>
        <begin position="26"/>
        <end position="163"/>
    </location>
</feature>
<dbReference type="AlphaFoldDB" id="A0A7C2NYS7"/>
<gene>
    <name evidence="2" type="ORF">ENQ76_15420</name>
</gene>
<evidence type="ECO:0008006" key="3">
    <source>
        <dbReference type="Google" id="ProtNLM"/>
    </source>
</evidence>
<name>A0A7C2NYS7_9PLAN</name>
<evidence type="ECO:0000256" key="1">
    <source>
        <dbReference type="SAM" id="SignalP"/>
    </source>
</evidence>
<proteinExistence type="predicted"/>
<dbReference type="EMBL" id="DSOK01000424">
    <property type="protein sequence ID" value="HEN16850.1"/>
    <property type="molecule type" value="Genomic_DNA"/>
</dbReference>
<feature type="signal peptide" evidence="1">
    <location>
        <begin position="1"/>
        <end position="25"/>
    </location>
</feature>